<dbReference type="EMBL" id="CAAKHA010000028">
    <property type="protein sequence ID" value="VIJ07696.1"/>
    <property type="molecule type" value="Genomic_DNA"/>
</dbReference>
<sequence>MNFSLKDELQPFVEEFQGYVTPVFFEELARCMILL</sequence>
<dbReference type="AlphaFoldDB" id="A0AAX3HYP1"/>
<evidence type="ECO:0000313" key="1">
    <source>
        <dbReference type="EMBL" id="VIJ07696.1"/>
    </source>
</evidence>
<evidence type="ECO:0000313" key="2">
    <source>
        <dbReference type="Proteomes" id="UP000508034"/>
    </source>
</evidence>
<organism evidence="1 2">
    <name type="scientific">Bacillus thuringiensis subsp. israelensis</name>
    <dbReference type="NCBI Taxonomy" id="1430"/>
    <lineage>
        <taxon>Bacteria</taxon>
        <taxon>Bacillati</taxon>
        <taxon>Bacillota</taxon>
        <taxon>Bacilli</taxon>
        <taxon>Bacillales</taxon>
        <taxon>Bacillaceae</taxon>
        <taxon>Bacillus</taxon>
        <taxon>Bacillus cereus group</taxon>
    </lineage>
</organism>
<accession>A0AAX3HYP1</accession>
<reference evidence="1 2" key="1">
    <citation type="submission" date="2019-04" db="EMBL/GenBank/DDBJ databases">
        <authorList>
            <person name="Patino-Navarrete R."/>
            <person name="Patino Navarrete R."/>
        </authorList>
    </citation>
    <scope>NUCLEOTIDE SEQUENCE [LARGE SCALE GENOMIC DNA]</scope>
    <source>
        <strain evidence="1">Bacillus thuringiensis strain AR23</strain>
    </source>
</reference>
<name>A0AAX3HYP1_BACTI</name>
<protein>
    <recommendedName>
        <fullName evidence="3">Transposase</fullName>
    </recommendedName>
</protein>
<gene>
    <name evidence="1" type="ORF">BTAR23_AR23_05795</name>
</gene>
<evidence type="ECO:0008006" key="3">
    <source>
        <dbReference type="Google" id="ProtNLM"/>
    </source>
</evidence>
<comment type="caution">
    <text evidence="1">The sequence shown here is derived from an EMBL/GenBank/DDBJ whole genome shotgun (WGS) entry which is preliminary data.</text>
</comment>
<dbReference type="Proteomes" id="UP000508034">
    <property type="component" value="Unassembled WGS sequence"/>
</dbReference>
<proteinExistence type="predicted"/>